<feature type="compositionally biased region" description="Low complexity" evidence="1">
    <location>
        <begin position="58"/>
        <end position="76"/>
    </location>
</feature>
<name>H2ZD76_CIOSA</name>
<dbReference type="OMA" id="RNECEFL"/>
<reference evidence="2" key="3">
    <citation type="submission" date="2025-09" db="UniProtKB">
        <authorList>
            <consortium name="Ensembl"/>
        </authorList>
    </citation>
    <scope>IDENTIFICATION</scope>
</reference>
<reference evidence="2" key="2">
    <citation type="submission" date="2025-08" db="UniProtKB">
        <authorList>
            <consortium name="Ensembl"/>
        </authorList>
    </citation>
    <scope>IDENTIFICATION</scope>
</reference>
<evidence type="ECO:0000313" key="3">
    <source>
        <dbReference type="Proteomes" id="UP000007875"/>
    </source>
</evidence>
<sequence>MAGYVSDAYSSNYCEIKPVNSDKLDEILLTVRRIEGALGVNSKGVKKPPIIAPKPTGRRTSTSSITPPLSPGFRPSNVPPPRPPKDPAPTPYYKTFSRNECEFLAIQLRKVRSIIDEMIDDDFSEKDHTMTALDAVIKAVGP</sequence>
<evidence type="ECO:0000256" key="1">
    <source>
        <dbReference type="SAM" id="MobiDB-lite"/>
    </source>
</evidence>
<protein>
    <submittedName>
        <fullName evidence="2">Uncharacterized protein</fullName>
    </submittedName>
</protein>
<feature type="compositionally biased region" description="Pro residues" evidence="1">
    <location>
        <begin position="77"/>
        <end position="90"/>
    </location>
</feature>
<dbReference type="AlphaFoldDB" id="H2ZD76"/>
<dbReference type="GeneTree" id="ENSGT00390000015025"/>
<feature type="region of interest" description="Disordered" evidence="1">
    <location>
        <begin position="45"/>
        <end position="92"/>
    </location>
</feature>
<dbReference type="Proteomes" id="UP000007875">
    <property type="component" value="Unassembled WGS sequence"/>
</dbReference>
<evidence type="ECO:0000313" key="2">
    <source>
        <dbReference type="Ensembl" id="ENSCSAVP00000015542.1"/>
    </source>
</evidence>
<reference evidence="3" key="1">
    <citation type="submission" date="2003-08" db="EMBL/GenBank/DDBJ databases">
        <authorList>
            <person name="Birren B."/>
            <person name="Nusbaum C."/>
            <person name="Abebe A."/>
            <person name="Abouelleil A."/>
            <person name="Adekoya E."/>
            <person name="Ait-zahra M."/>
            <person name="Allen N."/>
            <person name="Allen T."/>
            <person name="An P."/>
            <person name="Anderson M."/>
            <person name="Anderson S."/>
            <person name="Arachchi H."/>
            <person name="Armbruster J."/>
            <person name="Bachantsang P."/>
            <person name="Baldwin J."/>
            <person name="Barry A."/>
            <person name="Bayul T."/>
            <person name="Blitshsteyn B."/>
            <person name="Bloom T."/>
            <person name="Blye J."/>
            <person name="Boguslavskiy L."/>
            <person name="Borowsky M."/>
            <person name="Boukhgalter B."/>
            <person name="Brunache A."/>
            <person name="Butler J."/>
            <person name="Calixte N."/>
            <person name="Calvo S."/>
            <person name="Camarata J."/>
            <person name="Campo K."/>
            <person name="Chang J."/>
            <person name="Cheshatsang Y."/>
            <person name="Citroen M."/>
            <person name="Collymore A."/>
            <person name="Considine T."/>
            <person name="Cook A."/>
            <person name="Cooke P."/>
            <person name="Corum B."/>
            <person name="Cuomo C."/>
            <person name="David R."/>
            <person name="Dawoe T."/>
            <person name="Degray S."/>
            <person name="Dodge S."/>
            <person name="Dooley K."/>
            <person name="Dorje P."/>
            <person name="Dorjee K."/>
            <person name="Dorris L."/>
            <person name="Duffey N."/>
            <person name="Dupes A."/>
            <person name="Elkins T."/>
            <person name="Engels R."/>
            <person name="Erickson J."/>
            <person name="Farina A."/>
            <person name="Faro S."/>
            <person name="Ferreira P."/>
            <person name="Fischer H."/>
            <person name="Fitzgerald M."/>
            <person name="Foley K."/>
            <person name="Gage D."/>
            <person name="Galagan J."/>
            <person name="Gearin G."/>
            <person name="Gnerre S."/>
            <person name="Gnirke A."/>
            <person name="Goyette A."/>
            <person name="Graham J."/>
            <person name="Grandbois E."/>
            <person name="Gyaltsen K."/>
            <person name="Hafez N."/>
            <person name="Hagopian D."/>
            <person name="Hagos B."/>
            <person name="Hall J."/>
            <person name="Hatcher B."/>
            <person name="Heller A."/>
            <person name="Higgins H."/>
            <person name="Honan T."/>
            <person name="Horn A."/>
            <person name="Houde N."/>
            <person name="Hughes L."/>
            <person name="Hulme W."/>
            <person name="Husby E."/>
            <person name="Iliev I."/>
            <person name="Jaffe D."/>
            <person name="Jones C."/>
            <person name="Kamal M."/>
            <person name="Kamat A."/>
            <person name="Kamvysselis M."/>
            <person name="Karlsson E."/>
            <person name="Kells C."/>
            <person name="Kieu A."/>
            <person name="Kisner P."/>
            <person name="Kodira C."/>
            <person name="Kulbokas E."/>
            <person name="Labutti K."/>
            <person name="Lama D."/>
            <person name="Landers T."/>
            <person name="Leger J."/>
            <person name="Levine S."/>
            <person name="Lewis D."/>
            <person name="Lewis T."/>
            <person name="Lindblad-toh K."/>
            <person name="Liu X."/>
            <person name="Lokyitsang T."/>
            <person name="Lokyitsang Y."/>
            <person name="Lucien O."/>
            <person name="Lui A."/>
            <person name="Ma L.J."/>
            <person name="Mabbitt R."/>
            <person name="Macdonald J."/>
            <person name="Maclean C."/>
            <person name="Major J."/>
            <person name="Manning J."/>
            <person name="Marabella R."/>
            <person name="Maru K."/>
            <person name="Matthews C."/>
            <person name="Mauceli E."/>
            <person name="Mccarthy M."/>
            <person name="Mcdonough S."/>
            <person name="Mcghee T."/>
            <person name="Meldrim J."/>
            <person name="Meneus L."/>
            <person name="Mesirov J."/>
            <person name="Mihalev A."/>
            <person name="Mihova T."/>
            <person name="Mikkelsen T."/>
            <person name="Mlenga V."/>
            <person name="Moru K."/>
            <person name="Mozes J."/>
            <person name="Mulrain L."/>
            <person name="Munson G."/>
            <person name="Naylor J."/>
            <person name="Newes C."/>
            <person name="Nguyen C."/>
            <person name="Nguyen N."/>
            <person name="Nguyen T."/>
            <person name="Nicol R."/>
            <person name="Nielsen C."/>
            <person name="Nizzari M."/>
            <person name="Norbu C."/>
            <person name="Norbu N."/>
            <person name="O'donnell P."/>
            <person name="Okoawo O."/>
            <person name="O'leary S."/>
            <person name="Omotosho B."/>
            <person name="O'neill K."/>
            <person name="Osman S."/>
            <person name="Parker S."/>
            <person name="Perrin D."/>
            <person name="Phunkhang P."/>
            <person name="Piqani B."/>
            <person name="Purcell S."/>
            <person name="Rachupka T."/>
            <person name="Ramasamy U."/>
            <person name="Rameau R."/>
            <person name="Ray V."/>
            <person name="Raymond C."/>
            <person name="Retta R."/>
            <person name="Richardson S."/>
            <person name="Rise C."/>
            <person name="Rodriguez J."/>
            <person name="Rogers J."/>
            <person name="Rogov P."/>
            <person name="Rutman M."/>
            <person name="Schupbach R."/>
            <person name="Seaman C."/>
            <person name="Settipalli S."/>
            <person name="Sharpe T."/>
            <person name="Sheridan J."/>
            <person name="Sherpa N."/>
            <person name="Shi J."/>
            <person name="Smirnov S."/>
            <person name="Smith C."/>
            <person name="Sougnez C."/>
            <person name="Spencer B."/>
            <person name="Stalker J."/>
            <person name="Stange-thomann N."/>
            <person name="Stavropoulos S."/>
            <person name="Stetson K."/>
            <person name="Stone C."/>
            <person name="Stone S."/>
            <person name="Stubbs M."/>
            <person name="Talamas J."/>
            <person name="Tchuinga P."/>
            <person name="Tenzing P."/>
            <person name="Tesfaye S."/>
            <person name="Theodore J."/>
            <person name="Thoulutsang Y."/>
            <person name="Topham K."/>
            <person name="Towey S."/>
            <person name="Tsamla T."/>
            <person name="Tsomo N."/>
            <person name="Vallee D."/>
            <person name="Vassiliev H."/>
            <person name="Venkataraman V."/>
            <person name="Vinson J."/>
            <person name="Vo A."/>
            <person name="Wade C."/>
            <person name="Wang S."/>
            <person name="Wangchuk T."/>
            <person name="Wangdi T."/>
            <person name="Whittaker C."/>
            <person name="Wilkinson J."/>
            <person name="Wu Y."/>
            <person name="Wyman D."/>
            <person name="Yadav S."/>
            <person name="Yang S."/>
            <person name="Yang X."/>
            <person name="Yeager S."/>
            <person name="Yee E."/>
            <person name="Young G."/>
            <person name="Zainoun J."/>
            <person name="Zembeck L."/>
            <person name="Zimmer A."/>
            <person name="Zody M."/>
            <person name="Lander E."/>
        </authorList>
    </citation>
    <scope>NUCLEOTIDE SEQUENCE [LARGE SCALE GENOMIC DNA]</scope>
</reference>
<proteinExistence type="predicted"/>
<dbReference type="InParanoid" id="H2ZD76"/>
<dbReference type="HOGENOM" id="CLU_1815148_0_0_1"/>
<keyword evidence="3" id="KW-1185">Reference proteome</keyword>
<organism evidence="2 3">
    <name type="scientific">Ciona savignyi</name>
    <name type="common">Pacific transparent sea squirt</name>
    <dbReference type="NCBI Taxonomy" id="51511"/>
    <lineage>
        <taxon>Eukaryota</taxon>
        <taxon>Metazoa</taxon>
        <taxon>Chordata</taxon>
        <taxon>Tunicata</taxon>
        <taxon>Ascidiacea</taxon>
        <taxon>Phlebobranchia</taxon>
        <taxon>Cionidae</taxon>
        <taxon>Ciona</taxon>
    </lineage>
</organism>
<dbReference type="Ensembl" id="ENSCSAVT00000015720.1">
    <property type="protein sequence ID" value="ENSCSAVP00000015542.1"/>
    <property type="gene ID" value="ENSCSAVG00000009126.1"/>
</dbReference>
<accession>H2ZD76</accession>